<comment type="caution">
    <text evidence="8">The sequence shown here is derived from an EMBL/GenBank/DDBJ whole genome shotgun (WGS) entry which is preliminary data.</text>
</comment>
<dbReference type="Proteomes" id="UP001172102">
    <property type="component" value="Unassembled WGS sequence"/>
</dbReference>
<reference evidence="8" key="1">
    <citation type="submission" date="2023-06" db="EMBL/GenBank/DDBJ databases">
        <title>Genome-scale phylogeny and comparative genomics of the fungal order Sordariales.</title>
        <authorList>
            <consortium name="Lawrence Berkeley National Laboratory"/>
            <person name="Hensen N."/>
            <person name="Bonometti L."/>
            <person name="Westerberg I."/>
            <person name="Brannstrom I.O."/>
            <person name="Guillou S."/>
            <person name="Cros-Aarteil S."/>
            <person name="Calhoun S."/>
            <person name="Haridas S."/>
            <person name="Kuo A."/>
            <person name="Mondo S."/>
            <person name="Pangilinan J."/>
            <person name="Riley R."/>
            <person name="Labutti K."/>
            <person name="Andreopoulos B."/>
            <person name="Lipzen A."/>
            <person name="Chen C."/>
            <person name="Yanf M."/>
            <person name="Daum C."/>
            <person name="Ng V."/>
            <person name="Clum A."/>
            <person name="Steindorff A."/>
            <person name="Ohm R."/>
            <person name="Martin F."/>
            <person name="Silar P."/>
            <person name="Natvig D."/>
            <person name="Lalanne C."/>
            <person name="Gautier V."/>
            <person name="Ament-Velasquez S.L."/>
            <person name="Kruys A."/>
            <person name="Hutchinson M.I."/>
            <person name="Powell A.J."/>
            <person name="Barry K."/>
            <person name="Miller A.N."/>
            <person name="Grigoriev I.V."/>
            <person name="Debuchy R."/>
            <person name="Gladieux P."/>
            <person name="Thoren M.H."/>
            <person name="Johannesson H."/>
        </authorList>
    </citation>
    <scope>NUCLEOTIDE SEQUENCE</scope>
    <source>
        <strain evidence="8">SMH4607-1</strain>
    </source>
</reference>
<evidence type="ECO:0000256" key="6">
    <source>
        <dbReference type="ARBA" id="ARBA00031849"/>
    </source>
</evidence>
<evidence type="ECO:0000256" key="2">
    <source>
        <dbReference type="ARBA" id="ARBA00005543"/>
    </source>
</evidence>
<keyword evidence="5" id="KW-0496">Mitochondrion</keyword>
<comment type="similarity">
    <text evidence="2">Belongs to the AIM9 family.</text>
</comment>
<dbReference type="GO" id="GO:0005739">
    <property type="term" value="C:mitochondrion"/>
    <property type="evidence" value="ECO:0007669"/>
    <property type="project" value="UniProtKB-SubCell"/>
</dbReference>
<dbReference type="AlphaFoldDB" id="A0AA40AZ44"/>
<dbReference type="EMBL" id="JAUKUA010000002">
    <property type="protein sequence ID" value="KAK0724628.1"/>
    <property type="molecule type" value="Genomic_DNA"/>
</dbReference>
<dbReference type="InterPro" id="IPR011009">
    <property type="entry name" value="Kinase-like_dom_sf"/>
</dbReference>
<evidence type="ECO:0000256" key="7">
    <source>
        <dbReference type="SAM" id="MobiDB-lite"/>
    </source>
</evidence>
<evidence type="ECO:0000256" key="4">
    <source>
        <dbReference type="ARBA" id="ARBA00022946"/>
    </source>
</evidence>
<organism evidence="8 9">
    <name type="scientific">Lasiosphaeris hirsuta</name>
    <dbReference type="NCBI Taxonomy" id="260670"/>
    <lineage>
        <taxon>Eukaryota</taxon>
        <taxon>Fungi</taxon>
        <taxon>Dikarya</taxon>
        <taxon>Ascomycota</taxon>
        <taxon>Pezizomycotina</taxon>
        <taxon>Sordariomycetes</taxon>
        <taxon>Sordariomycetidae</taxon>
        <taxon>Sordariales</taxon>
        <taxon>Lasiosphaeriaceae</taxon>
        <taxon>Lasiosphaeris</taxon>
    </lineage>
</organism>
<proteinExistence type="inferred from homology"/>
<evidence type="ECO:0000313" key="9">
    <source>
        <dbReference type="Proteomes" id="UP001172102"/>
    </source>
</evidence>
<keyword evidence="4" id="KW-0809">Transit peptide</keyword>
<dbReference type="SUPFAM" id="SSF56112">
    <property type="entry name" value="Protein kinase-like (PK-like)"/>
    <property type="match status" value="1"/>
</dbReference>
<evidence type="ECO:0000256" key="5">
    <source>
        <dbReference type="ARBA" id="ARBA00023128"/>
    </source>
</evidence>
<name>A0AA40AZ44_9PEZI</name>
<dbReference type="Gene3D" id="3.90.1200.10">
    <property type="match status" value="1"/>
</dbReference>
<gene>
    <name evidence="8" type="ORF">B0H67DRAFT_641141</name>
</gene>
<comment type="subcellular location">
    <subcellularLocation>
        <location evidence="1">Mitochondrion</location>
    </subcellularLocation>
</comment>
<feature type="region of interest" description="Disordered" evidence="7">
    <location>
        <begin position="1"/>
        <end position="26"/>
    </location>
</feature>
<dbReference type="PANTHER" id="PTHR36091:SF1">
    <property type="entry name" value="ALTERED INHERITANCE OF MITOCHONDRIA PROTEIN 9, MITOCHONDRIAL"/>
    <property type="match status" value="1"/>
</dbReference>
<evidence type="ECO:0000313" key="8">
    <source>
        <dbReference type="EMBL" id="KAK0724628.1"/>
    </source>
</evidence>
<dbReference type="InterPro" id="IPR051035">
    <property type="entry name" value="Mito_inheritance_9"/>
</dbReference>
<keyword evidence="9" id="KW-1185">Reference proteome</keyword>
<sequence>MESPVAGCARLGDEVPPQLQPSAPRQAADIKRVQDRWMRWTRDPQRHDWTFEWTAKPTICQAKDLVDFYLDRGADLGIPKHLIWEYFTVRHFRQGRSNQLFLVEFFIPTYGLSGYSTFAMIMRLGVPKDPFYLVESEVATMCFARRSGLPVPRVYSFDSSGANPLELEPIFMELVPGVNFKHWICDSGKDLKGQDLIKILDEVQNKHLTLLEKTSFDQIGSLYYDWKGERGFFVGPSTAKVYWTGYRAQYVGQINRGPFDHITASLDSYLCAWEVELSDTRVYPKDRAHVRDLYHARTLITETRRQLLPRLHAWGGRDAAYYIQGLNDTVARTAWHRPHVGHGSLHHENLLIDPDTLKVTAIVDWEKSTVQPGPASPSMTYYLLWDTWGLCVDSRPPDDVAFSELVLVPTPKDDDLPGLIRVGEKDATEYLDAQDGMMGLLLPPQLQPPKDRVTGVSWTVMVLEEAIFSVSKSVEYYDRILSETTVALDSEMVRRRAKYAAQVGRVQNRCKAR</sequence>
<protein>
    <recommendedName>
        <fullName evidence="3">Altered inheritance of mitochondria protein 9, mitochondrial</fullName>
    </recommendedName>
    <alternativeName>
        <fullName evidence="6">Found in mitochondrial proteome protein 29</fullName>
    </alternativeName>
</protein>
<accession>A0AA40AZ44</accession>
<dbReference type="PANTHER" id="PTHR36091">
    <property type="entry name" value="ALTERED INHERITANCE OF MITOCHONDRIA PROTEIN 9, MITOCHONDRIAL"/>
    <property type="match status" value="1"/>
</dbReference>
<evidence type="ECO:0000256" key="3">
    <source>
        <dbReference type="ARBA" id="ARBA00016197"/>
    </source>
</evidence>
<evidence type="ECO:0000256" key="1">
    <source>
        <dbReference type="ARBA" id="ARBA00004173"/>
    </source>
</evidence>